<feature type="binding site" evidence="5">
    <location>
        <position position="96"/>
    </location>
    <ligand>
        <name>substrate</name>
    </ligand>
</feature>
<dbReference type="Pfam" id="PF00128">
    <property type="entry name" value="Alpha-amylase"/>
    <property type="match status" value="1"/>
</dbReference>
<feature type="binding site" evidence="5">
    <location>
        <position position="407"/>
    </location>
    <ligand>
        <name>substrate</name>
    </ligand>
</feature>
<dbReference type="GO" id="GO:0004645">
    <property type="term" value="F:1,4-alpha-oligoglucan phosphorylase activity"/>
    <property type="evidence" value="ECO:0007669"/>
    <property type="project" value="InterPro"/>
</dbReference>
<dbReference type="Gene3D" id="3.90.400.10">
    <property type="entry name" value="Oligo-1,6-glucosidase, Domain 2"/>
    <property type="match status" value="1"/>
</dbReference>
<dbReference type="InterPro" id="IPR017853">
    <property type="entry name" value="GH"/>
</dbReference>
<feature type="domain" description="Glycosyl hydrolase family 13 catalytic" evidence="6">
    <location>
        <begin position="15"/>
        <end position="424"/>
    </location>
</feature>
<evidence type="ECO:0000256" key="3">
    <source>
        <dbReference type="ARBA" id="ARBA00022679"/>
    </source>
</evidence>
<dbReference type="Gene3D" id="3.20.20.80">
    <property type="entry name" value="Glycosidases"/>
    <property type="match status" value="1"/>
</dbReference>
<dbReference type="Proteomes" id="UP000199341">
    <property type="component" value="Unassembled WGS sequence"/>
</dbReference>
<feature type="binding site" evidence="5">
    <location>
        <position position="240"/>
    </location>
    <ligand>
        <name>substrate</name>
    </ligand>
</feature>
<keyword evidence="2" id="KW-0328">Glycosyltransferase</keyword>
<feature type="binding site" evidence="5">
    <location>
        <position position="58"/>
    </location>
    <ligand>
        <name>substrate</name>
    </ligand>
</feature>
<dbReference type="PIRSF" id="PIRSF003059">
    <property type="entry name" value="Sucrose_phosphorylase"/>
    <property type="match status" value="1"/>
</dbReference>
<dbReference type="InterPro" id="IPR045857">
    <property type="entry name" value="O16G_dom_2"/>
</dbReference>
<dbReference type="GO" id="GO:0005975">
    <property type="term" value="P:carbohydrate metabolic process"/>
    <property type="evidence" value="ECO:0007669"/>
    <property type="project" value="InterPro"/>
</dbReference>
<gene>
    <name evidence="7" type="ORF">SAMN05216259_101588</name>
</gene>
<dbReference type="SUPFAM" id="SSF51445">
    <property type="entry name" value="(Trans)glycosidases"/>
    <property type="match status" value="1"/>
</dbReference>
<dbReference type="InterPro" id="IPR006047">
    <property type="entry name" value="GH13_cat_dom"/>
</dbReference>
<reference evidence="7 8" key="1">
    <citation type="submission" date="2016-10" db="EMBL/GenBank/DDBJ databases">
        <authorList>
            <person name="de Groot N.N."/>
        </authorList>
    </citation>
    <scope>NUCLEOTIDE SEQUENCE [LARGE SCALE GENOMIC DNA]</scope>
    <source>
        <strain evidence="7 8">CGMCC 4.2022</strain>
    </source>
</reference>
<evidence type="ECO:0000256" key="5">
    <source>
        <dbReference type="PIRSR" id="PIRSR003059-2"/>
    </source>
</evidence>
<feature type="binding site" evidence="5">
    <location>
        <begin position="198"/>
        <end position="200"/>
    </location>
    <ligand>
        <name>substrate</name>
    </ligand>
</feature>
<keyword evidence="3" id="KW-0808">Transferase</keyword>
<evidence type="ECO:0000256" key="4">
    <source>
        <dbReference type="PIRSR" id="PIRSR003059-1"/>
    </source>
</evidence>
<dbReference type="InterPro" id="IPR022527">
    <property type="entry name" value="Sucrose_phospho"/>
</dbReference>
<dbReference type="RefSeq" id="WP_093782615.1">
    <property type="nucleotide sequence ID" value="NZ_FNIE01000001.1"/>
</dbReference>
<organism evidence="7 8">
    <name type="scientific">Actinacidiphila guanduensis</name>
    <dbReference type="NCBI Taxonomy" id="310781"/>
    <lineage>
        <taxon>Bacteria</taxon>
        <taxon>Bacillati</taxon>
        <taxon>Actinomycetota</taxon>
        <taxon>Actinomycetes</taxon>
        <taxon>Kitasatosporales</taxon>
        <taxon>Streptomycetaceae</taxon>
        <taxon>Actinacidiphila</taxon>
    </lineage>
</organism>
<proteinExistence type="inferred from homology"/>
<dbReference type="InterPro" id="IPR016377">
    <property type="entry name" value="Sucrose_GGa_phosphorylase-rel"/>
</dbReference>
<feature type="binding site" evidence="5">
    <location>
        <begin position="350"/>
        <end position="353"/>
    </location>
    <ligand>
        <name>substrate</name>
    </ligand>
</feature>
<dbReference type="OrthoDB" id="9805159at2"/>
<comment type="similarity">
    <text evidence="1">Belongs to the glycosyl hydrolase 13 family. Sucrose phosphorylase subfamily.</text>
</comment>
<keyword evidence="8" id="KW-1185">Reference proteome</keyword>
<sequence length="497" mass="53919">MSQHAESGTLATAPQLITYADRLGGTIAGLHDLLSGPLEGAFGGVHLLPFYRTFDGADAGFDPEDHTCVDARLGTWDDVRALSRDRVVMADVIVNHMSSASAQFQDVLARGDASPYAGMFLTMSTVFPDGATEEDLLGIYRPRPGLPFTALRLGDQRRLVWTTFTEQQIDLDIHHPATWTYLSTVVDRLTGAGVRLLRLDAVGYAGKRAGTDCFLTEDCMRFIRRIRDHARARGAEVLVEVHGHYRQQLEIARSVDHVYDFALPPLVLHALHAGDPVPLHNWLAVRPGNSFTVLDTHDGIGIVDVGPSVLRPGEEGLLTEDQIDKLVEAIHTASGGGSRAATGAAASNLDLYQVNCTFYDALGADDDRYLLARMIQLFVPGTPQIYYVGLLAGRNDLDLLARTGVGRDVNRHRFTAGEITSALRRPLVKSLLAALRFRAAHPAFGGAFTHRTEGTTIELRWQLGEHEAVLSADVATSAFTVEASGPDRLALRSGSAA</sequence>
<feature type="active site" description="Nucleophile" evidence="4">
    <location>
        <position position="200"/>
    </location>
</feature>
<dbReference type="EMBL" id="FNIE01000001">
    <property type="protein sequence ID" value="SDM81893.1"/>
    <property type="molecule type" value="Genomic_DNA"/>
</dbReference>
<dbReference type="STRING" id="310781.SAMN05216259_101588"/>
<dbReference type="NCBIfam" id="TIGR03852">
    <property type="entry name" value="sucrose_gtfA"/>
    <property type="match status" value="1"/>
</dbReference>
<evidence type="ECO:0000313" key="8">
    <source>
        <dbReference type="Proteomes" id="UP000199341"/>
    </source>
</evidence>
<accession>A0A1G9WC94</accession>
<dbReference type="PANTHER" id="PTHR38784:SF1">
    <property type="entry name" value="SUCROSE PHOSPHORYLASE"/>
    <property type="match status" value="1"/>
</dbReference>
<dbReference type="PANTHER" id="PTHR38784">
    <property type="entry name" value="SUCROSE PHOSPHORYLASE"/>
    <property type="match status" value="1"/>
</dbReference>
<evidence type="ECO:0000256" key="2">
    <source>
        <dbReference type="ARBA" id="ARBA00022676"/>
    </source>
</evidence>
<feature type="binding site" evidence="5">
    <location>
        <begin position="297"/>
        <end position="298"/>
    </location>
    <ligand>
        <name>substrate</name>
    </ligand>
</feature>
<dbReference type="SMART" id="SM00642">
    <property type="entry name" value="Aamy"/>
    <property type="match status" value="1"/>
</dbReference>
<evidence type="ECO:0000259" key="6">
    <source>
        <dbReference type="SMART" id="SM00642"/>
    </source>
</evidence>
<feature type="active site" description="Proton donor" evidence="4">
    <location>
        <position position="240"/>
    </location>
</feature>
<dbReference type="AlphaFoldDB" id="A0A1G9WC94"/>
<protein>
    <submittedName>
        <fullName evidence="7">Sucrose phosphorylase</fullName>
    </submittedName>
</protein>
<evidence type="ECO:0000313" key="7">
    <source>
        <dbReference type="EMBL" id="SDM81893.1"/>
    </source>
</evidence>
<evidence type="ECO:0000256" key="1">
    <source>
        <dbReference type="ARBA" id="ARBA00008452"/>
    </source>
</evidence>
<name>A0A1G9WC94_9ACTN</name>